<keyword evidence="2" id="KW-1133">Transmembrane helix</keyword>
<dbReference type="Gene3D" id="1.20.1640.10">
    <property type="entry name" value="Multidrug efflux transporter AcrB transmembrane domain"/>
    <property type="match status" value="2"/>
</dbReference>
<dbReference type="InterPro" id="IPR027463">
    <property type="entry name" value="AcrB_DN_DC_subdom"/>
</dbReference>
<dbReference type="RefSeq" id="WP_102843594.1">
    <property type="nucleotide sequence ID" value="NZ_PDZR01000009.1"/>
</dbReference>
<protein>
    <submittedName>
        <fullName evidence="3">RND transporter</fullName>
    </submittedName>
</protein>
<dbReference type="AlphaFoldDB" id="A0A2J7THD4"/>
<feature type="transmembrane region" description="Helical" evidence="2">
    <location>
        <begin position="983"/>
        <end position="1003"/>
    </location>
</feature>
<name>A0A2J7THD4_METSI</name>
<feature type="transmembrane region" description="Helical" evidence="2">
    <location>
        <begin position="360"/>
        <end position="381"/>
    </location>
</feature>
<gene>
    <name evidence="3" type="ORF">CR492_09975</name>
</gene>
<feature type="transmembrane region" description="Helical" evidence="2">
    <location>
        <begin position="12"/>
        <end position="30"/>
    </location>
</feature>
<organism evidence="3 4">
    <name type="scientific">Methylocella silvestris</name>
    <dbReference type="NCBI Taxonomy" id="199596"/>
    <lineage>
        <taxon>Bacteria</taxon>
        <taxon>Pseudomonadati</taxon>
        <taxon>Pseudomonadota</taxon>
        <taxon>Alphaproteobacteria</taxon>
        <taxon>Hyphomicrobiales</taxon>
        <taxon>Beijerinckiaceae</taxon>
        <taxon>Methylocella</taxon>
    </lineage>
</organism>
<feature type="transmembrane region" description="Helical" evidence="2">
    <location>
        <begin position="912"/>
        <end position="932"/>
    </location>
</feature>
<comment type="caution">
    <text evidence="3">The sequence shown here is derived from an EMBL/GenBank/DDBJ whole genome shotgun (WGS) entry which is preliminary data.</text>
</comment>
<dbReference type="PRINTS" id="PR00702">
    <property type="entry name" value="ACRIFLAVINRP"/>
</dbReference>
<keyword evidence="2" id="KW-0472">Membrane</keyword>
<dbReference type="OrthoDB" id="9759330at2"/>
<dbReference type="PANTHER" id="PTHR32063">
    <property type="match status" value="1"/>
</dbReference>
<feature type="transmembrane region" description="Helical" evidence="2">
    <location>
        <begin position="428"/>
        <end position="452"/>
    </location>
</feature>
<keyword evidence="2" id="KW-0812">Transmembrane</keyword>
<feature type="region of interest" description="Disordered" evidence="1">
    <location>
        <begin position="1048"/>
        <end position="1073"/>
    </location>
</feature>
<dbReference type="Gene3D" id="3.30.70.1320">
    <property type="entry name" value="Multidrug efflux transporter AcrB pore domain like"/>
    <property type="match status" value="1"/>
</dbReference>
<dbReference type="GO" id="GO:0005886">
    <property type="term" value="C:plasma membrane"/>
    <property type="evidence" value="ECO:0007669"/>
    <property type="project" value="TreeGrafter"/>
</dbReference>
<dbReference type="PANTHER" id="PTHR32063:SF8">
    <property type="entry name" value="CATION EFFLUX PROTEIN"/>
    <property type="match status" value="1"/>
</dbReference>
<feature type="transmembrane region" description="Helical" evidence="2">
    <location>
        <begin position="938"/>
        <end position="962"/>
    </location>
</feature>
<dbReference type="Gene3D" id="3.30.70.1430">
    <property type="entry name" value="Multidrug efflux transporter AcrB pore domain"/>
    <property type="match status" value="2"/>
</dbReference>
<dbReference type="Pfam" id="PF00873">
    <property type="entry name" value="ACR_tran"/>
    <property type="match status" value="1"/>
</dbReference>
<dbReference type="SUPFAM" id="SSF82714">
    <property type="entry name" value="Multidrug efflux transporter AcrB TolC docking domain, DN and DC subdomains"/>
    <property type="match status" value="2"/>
</dbReference>
<dbReference type="SUPFAM" id="SSF82693">
    <property type="entry name" value="Multidrug efflux transporter AcrB pore domain, PN1, PN2, PC1 and PC2 subdomains"/>
    <property type="match status" value="2"/>
</dbReference>
<feature type="compositionally biased region" description="Polar residues" evidence="1">
    <location>
        <begin position="1056"/>
        <end position="1073"/>
    </location>
</feature>
<evidence type="ECO:0000256" key="1">
    <source>
        <dbReference type="SAM" id="MobiDB-lite"/>
    </source>
</evidence>
<dbReference type="SUPFAM" id="SSF82866">
    <property type="entry name" value="Multidrug efflux transporter AcrB transmembrane domain"/>
    <property type="match status" value="2"/>
</dbReference>
<feature type="transmembrane region" description="Helical" evidence="2">
    <location>
        <begin position="882"/>
        <end position="900"/>
    </location>
</feature>
<dbReference type="Proteomes" id="UP000236286">
    <property type="component" value="Unassembled WGS sequence"/>
</dbReference>
<evidence type="ECO:0000313" key="3">
    <source>
        <dbReference type="EMBL" id="PNG26167.1"/>
    </source>
</evidence>
<sequence>MGIVGFALRFRHTFYVLALMMLFLGGAAIFTTPKDIFPNINIPVVTVIWQYTGLTPEEMEQRVTTYSEYSISSSVSDVKNIESQTLSGIAVEKIYFQPNVNIDLAIAQVVSGSNSIRALMPTGIQAPIVIQYNASSVPVLQLSLSSDSLNEQQLFDYGLYQMRQALAPIPGITLPTPYGGKYRQIMVDLDPDALRARGITPNDIVNAVNAQSLTLPSGDVKLGDQQFIVKVNNAAPSIDALNQIPIKKVGGATVFLSDVAHVRDGWAVQQNIVRAEGKRSVLLTIIKNGNASTLDVVNRVKAALPDIQKAAPPGMDIKLLFDQSVFVQNAIDSVLHEGAIAAALTALMILIFLGSWRSTLVVMVSIPLSILTSVAILSVLGQTINTMTLGGLALAVGILVDDSTVTIENTHRLLEEGMDFDKAVLEGAAGIAVPTLISTLAICCVFISVFFLQGAARYLFAPLAMAVVFAMLASYCISRTLTPIMIGLLIRKEHERHGEATDWLARFHARFNAGFDRFRDFYAWLLTGILRRRILTPAIALLVVAGAGALSLNVGSDFFPTVDAGLIQLHVRVPARTRIERTEQIFQDVEDKIRELVPANDLKLVLDNIGLPQRLYNLAFTDGSAIGVNDGVIQIELAEGHQGTAKIISTLRRELSVAFPDVMFYFQPADLVTQVLNFGVPTQIDVQIQGRDRENNKRVAALLQEKMSRVPGLVDAHIQQELNAPMLYYTVDRTRAQQLGLNMQQVANNLNISLSSSEQVSPNFWTDPKNGIPYFMPAQTPEYRLASKNQLDNTPLSTSSDAEGTPIPTLLGNIATAQRIGVQSVYNHSNIQAVYDVYGSVQDRDLGSVAKEVRRIVDEVSPELKPGNKIVIRGQIESMESAFGNLALGLIFAAVFVYMLMVVNYQSFVDPLAVILALPGAGAGIILLLFVTGTTLSVPSLMGAIMAIGVASANSILLVTFAREQREAGHTPFEAALSAGVTRLRPVLMTAAAMIVGMIPMAIGGPGEEQNAVLARSVIGGVAVGTLTTLLFVPFLYSIVGRFERTEPHVHKDPTPQGSAHGSPERTPQGSPS</sequence>
<dbReference type="Gene3D" id="3.30.70.1440">
    <property type="entry name" value="Multidrug efflux transporter AcrB pore domain"/>
    <property type="match status" value="1"/>
</dbReference>
<feature type="transmembrane region" description="Helical" evidence="2">
    <location>
        <begin position="458"/>
        <end position="477"/>
    </location>
</feature>
<proteinExistence type="predicted"/>
<dbReference type="Gene3D" id="3.30.2090.10">
    <property type="entry name" value="Multidrug efflux transporter AcrB TolC docking domain, DN and DC subdomains"/>
    <property type="match status" value="2"/>
</dbReference>
<dbReference type="InterPro" id="IPR001036">
    <property type="entry name" value="Acrflvin-R"/>
</dbReference>
<evidence type="ECO:0000256" key="2">
    <source>
        <dbReference type="SAM" id="Phobius"/>
    </source>
</evidence>
<reference evidence="3 4" key="1">
    <citation type="submission" date="2017-10" db="EMBL/GenBank/DDBJ databases">
        <title>Genome announcement of Methylocella silvestris TVC from permafrost.</title>
        <authorList>
            <person name="Wang J."/>
            <person name="Geng K."/>
            <person name="Ul-Haque F."/>
            <person name="Crombie A.T."/>
            <person name="Street L.E."/>
            <person name="Wookey P.A."/>
            <person name="Murrell J.C."/>
            <person name="Pratscher J."/>
        </authorList>
    </citation>
    <scope>NUCLEOTIDE SEQUENCE [LARGE SCALE GENOMIC DNA]</scope>
    <source>
        <strain evidence="3 4">TVC</strain>
    </source>
</reference>
<dbReference type="GO" id="GO:0042910">
    <property type="term" value="F:xenobiotic transmembrane transporter activity"/>
    <property type="evidence" value="ECO:0007669"/>
    <property type="project" value="TreeGrafter"/>
</dbReference>
<feature type="transmembrane region" description="Helical" evidence="2">
    <location>
        <begin position="334"/>
        <end position="353"/>
    </location>
</feature>
<dbReference type="EMBL" id="PDZR01000009">
    <property type="protein sequence ID" value="PNG26167.1"/>
    <property type="molecule type" value="Genomic_DNA"/>
</dbReference>
<accession>A0A2J7THD4</accession>
<evidence type="ECO:0000313" key="4">
    <source>
        <dbReference type="Proteomes" id="UP000236286"/>
    </source>
</evidence>
<feature type="transmembrane region" description="Helical" evidence="2">
    <location>
        <begin position="1015"/>
        <end position="1037"/>
    </location>
</feature>